<organism evidence="1 2">
    <name type="scientific">Patagioenas fasciata monilis</name>
    <dbReference type="NCBI Taxonomy" id="372326"/>
    <lineage>
        <taxon>Eukaryota</taxon>
        <taxon>Metazoa</taxon>
        <taxon>Chordata</taxon>
        <taxon>Craniata</taxon>
        <taxon>Vertebrata</taxon>
        <taxon>Euteleostomi</taxon>
        <taxon>Archelosauria</taxon>
        <taxon>Archosauria</taxon>
        <taxon>Dinosauria</taxon>
        <taxon>Saurischia</taxon>
        <taxon>Theropoda</taxon>
        <taxon>Coelurosauria</taxon>
        <taxon>Aves</taxon>
        <taxon>Neognathae</taxon>
        <taxon>Neoaves</taxon>
        <taxon>Columbimorphae</taxon>
        <taxon>Columbiformes</taxon>
        <taxon>Columbidae</taxon>
        <taxon>Patagioenas</taxon>
    </lineage>
</organism>
<protein>
    <submittedName>
        <fullName evidence="1">Uncharacterized protein</fullName>
    </submittedName>
</protein>
<name>A0A1V4JGK8_PATFA</name>
<keyword evidence="2" id="KW-1185">Reference proteome</keyword>
<evidence type="ECO:0000313" key="2">
    <source>
        <dbReference type="Proteomes" id="UP000190648"/>
    </source>
</evidence>
<dbReference type="Proteomes" id="UP000190648">
    <property type="component" value="Unassembled WGS sequence"/>
</dbReference>
<accession>A0A1V4JGK8</accession>
<evidence type="ECO:0000313" key="1">
    <source>
        <dbReference type="EMBL" id="OPJ71331.1"/>
    </source>
</evidence>
<sequence>MEKGRHSVKRTVSPAIFDKESSCCLWILKGVDDLLDLPGSFFKQPPALLCRNRSDWEQEYSTGNKFGVMLKGSNETSLKMVGEKASLP</sequence>
<dbReference type="EMBL" id="LSYS01007707">
    <property type="protein sequence ID" value="OPJ71331.1"/>
    <property type="molecule type" value="Genomic_DNA"/>
</dbReference>
<reference evidence="1 2" key="1">
    <citation type="submission" date="2016-02" db="EMBL/GenBank/DDBJ databases">
        <title>Band-tailed pigeon sequencing and assembly.</title>
        <authorList>
            <person name="Soares A.E."/>
            <person name="Novak B.J."/>
            <person name="Rice E.S."/>
            <person name="O'Connell B."/>
            <person name="Chang D."/>
            <person name="Weber S."/>
            <person name="Shapiro B."/>
        </authorList>
    </citation>
    <scope>NUCLEOTIDE SEQUENCE [LARGE SCALE GENOMIC DNA]</scope>
    <source>
        <strain evidence="1">BTP2013</strain>
        <tissue evidence="1">Blood</tissue>
    </source>
</reference>
<comment type="caution">
    <text evidence="1">The sequence shown here is derived from an EMBL/GenBank/DDBJ whole genome shotgun (WGS) entry which is preliminary data.</text>
</comment>
<proteinExistence type="predicted"/>
<gene>
    <name evidence="1" type="ORF">AV530_018638</name>
</gene>
<dbReference type="AlphaFoldDB" id="A0A1V4JGK8"/>